<comment type="caution">
    <text evidence="2">The sequence shown here is derived from an EMBL/GenBank/DDBJ whole genome shotgun (WGS) entry which is preliminary data.</text>
</comment>
<dbReference type="EMBL" id="JBBWWQ010000008">
    <property type="protein sequence ID" value="KAK8940631.1"/>
    <property type="molecule type" value="Genomic_DNA"/>
</dbReference>
<accession>A0AAP0BIE3</accession>
<reference evidence="2 3" key="1">
    <citation type="journal article" date="2022" name="Nat. Plants">
        <title>Genomes of leafy and leafless Platanthera orchids illuminate the evolution of mycoheterotrophy.</title>
        <authorList>
            <person name="Li M.H."/>
            <person name="Liu K.W."/>
            <person name="Li Z."/>
            <person name="Lu H.C."/>
            <person name="Ye Q.L."/>
            <person name="Zhang D."/>
            <person name="Wang J.Y."/>
            <person name="Li Y.F."/>
            <person name="Zhong Z.M."/>
            <person name="Liu X."/>
            <person name="Yu X."/>
            <person name="Liu D.K."/>
            <person name="Tu X.D."/>
            <person name="Liu B."/>
            <person name="Hao Y."/>
            <person name="Liao X.Y."/>
            <person name="Jiang Y.T."/>
            <person name="Sun W.H."/>
            <person name="Chen J."/>
            <person name="Chen Y.Q."/>
            <person name="Ai Y."/>
            <person name="Zhai J.W."/>
            <person name="Wu S.S."/>
            <person name="Zhou Z."/>
            <person name="Hsiao Y.Y."/>
            <person name="Wu W.L."/>
            <person name="Chen Y.Y."/>
            <person name="Lin Y.F."/>
            <person name="Hsu J.L."/>
            <person name="Li C.Y."/>
            <person name="Wang Z.W."/>
            <person name="Zhao X."/>
            <person name="Zhong W.Y."/>
            <person name="Ma X.K."/>
            <person name="Ma L."/>
            <person name="Huang J."/>
            <person name="Chen G.Z."/>
            <person name="Huang M.Z."/>
            <person name="Huang L."/>
            <person name="Peng D.H."/>
            <person name="Luo Y.B."/>
            <person name="Zou S.Q."/>
            <person name="Chen S.P."/>
            <person name="Lan S."/>
            <person name="Tsai W.C."/>
            <person name="Van de Peer Y."/>
            <person name="Liu Z.J."/>
        </authorList>
    </citation>
    <scope>NUCLEOTIDE SEQUENCE [LARGE SCALE GENOMIC DNA]</scope>
    <source>
        <strain evidence="2">Lor287</strain>
    </source>
</reference>
<sequence>MVRKHGWQLPAHTFQVIAITVFFILIVAFYAFFAPFLGKQILEYVAISVYTPVAIAVFILYVRSTRINPADPGIMSRFHGETINGVRNEPIDRAVDLVIENVRNREARSQTPSSTVRSPPDGNVVGHASFGGDPEVNMSAVPATKRSSRCFNLGGFFLFAKEDCRNDEIYDQLGSDDALFCTLCNAEVLQT</sequence>
<proteinExistence type="predicted"/>
<name>A0AAP0BIE3_9ASPA</name>
<keyword evidence="1" id="KW-0812">Transmembrane</keyword>
<protein>
    <submittedName>
        <fullName evidence="2">S-acyltransferase</fullName>
    </submittedName>
</protein>
<gene>
    <name evidence="2" type="ORF">KSP39_PZI010063</name>
</gene>
<feature type="transmembrane region" description="Helical" evidence="1">
    <location>
        <begin position="12"/>
        <end position="32"/>
    </location>
</feature>
<keyword evidence="1" id="KW-1133">Transmembrane helix</keyword>
<dbReference type="AlphaFoldDB" id="A0AAP0BIE3"/>
<evidence type="ECO:0000256" key="1">
    <source>
        <dbReference type="SAM" id="Phobius"/>
    </source>
</evidence>
<organism evidence="2 3">
    <name type="scientific">Platanthera zijinensis</name>
    <dbReference type="NCBI Taxonomy" id="2320716"/>
    <lineage>
        <taxon>Eukaryota</taxon>
        <taxon>Viridiplantae</taxon>
        <taxon>Streptophyta</taxon>
        <taxon>Embryophyta</taxon>
        <taxon>Tracheophyta</taxon>
        <taxon>Spermatophyta</taxon>
        <taxon>Magnoliopsida</taxon>
        <taxon>Liliopsida</taxon>
        <taxon>Asparagales</taxon>
        <taxon>Orchidaceae</taxon>
        <taxon>Orchidoideae</taxon>
        <taxon>Orchideae</taxon>
        <taxon>Orchidinae</taxon>
        <taxon>Platanthera</taxon>
    </lineage>
</organism>
<keyword evidence="1" id="KW-0472">Membrane</keyword>
<evidence type="ECO:0000313" key="3">
    <source>
        <dbReference type="Proteomes" id="UP001418222"/>
    </source>
</evidence>
<feature type="transmembrane region" description="Helical" evidence="1">
    <location>
        <begin position="44"/>
        <end position="62"/>
    </location>
</feature>
<keyword evidence="3" id="KW-1185">Reference proteome</keyword>
<evidence type="ECO:0000313" key="2">
    <source>
        <dbReference type="EMBL" id="KAK8940631.1"/>
    </source>
</evidence>
<dbReference type="Proteomes" id="UP001418222">
    <property type="component" value="Unassembled WGS sequence"/>
</dbReference>